<dbReference type="GO" id="GO:0045333">
    <property type="term" value="P:cellular respiration"/>
    <property type="evidence" value="ECO:0007669"/>
    <property type="project" value="UniProtKB-ARBA"/>
</dbReference>
<dbReference type="InterPro" id="IPR011766">
    <property type="entry name" value="TPP_enzyme_TPP-bd"/>
</dbReference>
<evidence type="ECO:0000256" key="1">
    <source>
        <dbReference type="ARBA" id="ARBA00023002"/>
    </source>
</evidence>
<dbReference type="SUPFAM" id="SSF52518">
    <property type="entry name" value="Thiamin diphosphate-binding fold (THDP-binding)"/>
    <property type="match status" value="1"/>
</dbReference>
<comment type="caution">
    <text evidence="4">The sequence shown here is derived from an EMBL/GenBank/DDBJ whole genome shotgun (WGS) entry which is preliminary data.</text>
</comment>
<dbReference type="Gene3D" id="3.40.50.970">
    <property type="match status" value="1"/>
</dbReference>
<evidence type="ECO:0000259" key="3">
    <source>
        <dbReference type="Pfam" id="PF12367"/>
    </source>
</evidence>
<evidence type="ECO:0000259" key="2">
    <source>
        <dbReference type="Pfam" id="PF02775"/>
    </source>
</evidence>
<evidence type="ECO:0000313" key="4">
    <source>
        <dbReference type="EMBL" id="KAF1083750.1"/>
    </source>
</evidence>
<dbReference type="Pfam" id="PF02775">
    <property type="entry name" value="TPP_enzyme_C"/>
    <property type="match status" value="1"/>
</dbReference>
<evidence type="ECO:0000313" key="5">
    <source>
        <dbReference type="Proteomes" id="UP000798488"/>
    </source>
</evidence>
<keyword evidence="1 4" id="KW-0560">Oxidoreductase</keyword>
<keyword evidence="5" id="KW-1185">Reference proteome</keyword>
<feature type="domain" description="Thiamine pyrophosphate enzyme TPP-binding" evidence="2">
    <location>
        <begin position="58"/>
        <end position="194"/>
    </location>
</feature>
<reference evidence="4" key="1">
    <citation type="submission" date="2016-02" db="EMBL/GenBank/DDBJ databases">
        <title>Draft Genome Sequence of Sporotomaculum syntrophicum Strain FB, a Syntrophic Benzoate Degrader.</title>
        <authorList>
            <person name="Nobu M.K."/>
            <person name="Narihiro T."/>
            <person name="Qiu Y.-L."/>
            <person name="Ohashi A."/>
            <person name="Liu W.-T."/>
            <person name="Yuji S."/>
        </authorList>
    </citation>
    <scope>NUCLEOTIDE SEQUENCE</scope>
    <source>
        <strain evidence="4">FB</strain>
    </source>
</reference>
<feature type="domain" description="Pyruvate ferredoxin oxidoreductase beta subunit C-terminal" evidence="3">
    <location>
        <begin position="199"/>
        <end position="262"/>
    </location>
</feature>
<dbReference type="PANTHER" id="PTHR48084:SF4">
    <property type="entry name" value="2-OXOGLUTARATE OXIDOREDUCTASE SUBUNIT KORB"/>
    <property type="match status" value="1"/>
</dbReference>
<sequence length="282" mass="31717">MSQLKTTAPVAWCPGCGNFEIMNSFIAVLEDMRNEGFPLENIIMVSGIGNHGKIVDYVQINSFNSIHGRAIPTAEAIKLANPDTKVVCFVGDGDTYAEGLEHLLFAAKRNIDITVVVHNNRTYALATAQFTPTTQQAYKASTMPYGAKESPFNPLELLLVSGATFIARGYPVKKEHFRKLLKDAIAHRGFSCIDTLQVCVTFNNLYETYNKHVVEVEIDDLTNFEEALRVISSWDYRTSEVPIPIGKFFEVNRPGYEDKFTRFPPVPEDRTVELLQLLDRFI</sequence>
<dbReference type="PANTHER" id="PTHR48084">
    <property type="entry name" value="2-OXOGLUTARATE OXIDOREDUCTASE SUBUNIT KORB-RELATED"/>
    <property type="match status" value="1"/>
</dbReference>
<dbReference type="OrthoDB" id="9775140at2"/>
<dbReference type="AlphaFoldDB" id="A0A9D2WMK1"/>
<dbReference type="Proteomes" id="UP000798488">
    <property type="component" value="Unassembled WGS sequence"/>
</dbReference>
<dbReference type="EC" id="1.2.-.-" evidence="4"/>
<dbReference type="GO" id="GO:0016625">
    <property type="term" value="F:oxidoreductase activity, acting on the aldehyde or oxo group of donors, iron-sulfur protein as acceptor"/>
    <property type="evidence" value="ECO:0007669"/>
    <property type="project" value="UniProtKB-ARBA"/>
</dbReference>
<dbReference type="InterPro" id="IPR029061">
    <property type="entry name" value="THDP-binding"/>
</dbReference>
<dbReference type="RefSeq" id="WP_161823352.1">
    <property type="nucleotide sequence ID" value="NZ_LSRS01000011.1"/>
</dbReference>
<dbReference type="EMBL" id="LSRS01000011">
    <property type="protein sequence ID" value="KAF1083750.1"/>
    <property type="molecule type" value="Genomic_DNA"/>
</dbReference>
<organism evidence="4 5">
    <name type="scientific">Sporotomaculum syntrophicum</name>
    <dbReference type="NCBI Taxonomy" id="182264"/>
    <lineage>
        <taxon>Bacteria</taxon>
        <taxon>Bacillati</taxon>
        <taxon>Bacillota</taxon>
        <taxon>Clostridia</taxon>
        <taxon>Eubacteriales</taxon>
        <taxon>Desulfallaceae</taxon>
        <taxon>Sporotomaculum</taxon>
    </lineage>
</organism>
<dbReference type="CDD" id="cd03375">
    <property type="entry name" value="TPP_OGFOR"/>
    <property type="match status" value="1"/>
</dbReference>
<dbReference type="Pfam" id="PF12367">
    <property type="entry name" value="PFO_beta_C"/>
    <property type="match status" value="1"/>
</dbReference>
<accession>A0A9D2WMK1</accession>
<proteinExistence type="predicted"/>
<dbReference type="InterPro" id="IPR032686">
    <property type="entry name" value="PFO_beta_C"/>
</dbReference>
<dbReference type="GO" id="GO:0030976">
    <property type="term" value="F:thiamine pyrophosphate binding"/>
    <property type="evidence" value="ECO:0007669"/>
    <property type="project" value="InterPro"/>
</dbReference>
<protein>
    <submittedName>
        <fullName evidence="4">2-oxoglutarate oxidoreductase subunit KorB</fullName>
        <ecNumber evidence="4">1.2.-.-</ecNumber>
    </submittedName>
</protein>
<gene>
    <name evidence="4" type="primary">korB_2</name>
    <name evidence="4" type="ORF">SPSYN_03099</name>
</gene>
<dbReference type="InterPro" id="IPR051457">
    <property type="entry name" value="2-oxoacid:Fd_oxidoreductase"/>
</dbReference>
<name>A0A9D2WMK1_9FIRM</name>